<name>Q9U1V4_CAEEL</name>
<dbReference type="OrthoDB" id="5801063at2759"/>
<accession>Q9U1V4</accession>
<dbReference type="GO" id="GO:0000271">
    <property type="term" value="P:polysaccharide biosynthetic process"/>
    <property type="evidence" value="ECO:0000318"/>
    <property type="project" value="GO_Central"/>
</dbReference>
<dbReference type="GO" id="GO:0016747">
    <property type="term" value="F:acyltransferase activity, transferring groups other than amino-acyl groups"/>
    <property type="evidence" value="ECO:0007669"/>
    <property type="project" value="InterPro"/>
</dbReference>
<dbReference type="AlphaFoldDB" id="Q9U1V4"/>
<feature type="transmembrane region" description="Helical" evidence="1">
    <location>
        <begin position="7"/>
        <end position="23"/>
    </location>
</feature>
<dbReference type="eggNOG" id="ENOG502S34G">
    <property type="taxonomic scope" value="Eukaryota"/>
</dbReference>
<dbReference type="Proteomes" id="UP000001940">
    <property type="component" value="Chromosome IV"/>
</dbReference>
<dbReference type="SMR" id="Q9U1V4"/>
<feature type="transmembrane region" description="Helical" evidence="1">
    <location>
        <begin position="70"/>
        <end position="94"/>
    </location>
</feature>
<protein>
    <submittedName>
        <fullName evidence="4">Acyltransferase</fullName>
    </submittedName>
</protein>
<dbReference type="EMBL" id="BX284604">
    <property type="protein sequence ID" value="CAB60446.1"/>
    <property type="molecule type" value="Genomic_DNA"/>
</dbReference>
<feature type="transmembrane region" description="Helical" evidence="1">
    <location>
        <begin position="144"/>
        <end position="160"/>
    </location>
</feature>
<dbReference type="UCSC" id="Y67A10A.1">
    <property type="organism name" value="c. elegans"/>
</dbReference>
<proteinExistence type="predicted"/>
<feature type="domain" description="Acyltransferase 3" evidence="2">
    <location>
        <begin position="4"/>
        <end position="306"/>
    </location>
</feature>
<evidence type="ECO:0000259" key="3">
    <source>
        <dbReference type="Pfam" id="PF19040"/>
    </source>
</evidence>
<keyword evidence="1" id="KW-0812">Transmembrane</keyword>
<dbReference type="InterPro" id="IPR002656">
    <property type="entry name" value="Acyl_transf_3_dom"/>
</dbReference>
<evidence type="ECO:0000313" key="4">
    <source>
        <dbReference type="EMBL" id="CAB60446.1"/>
    </source>
</evidence>
<feature type="transmembrane region" description="Helical" evidence="1">
    <location>
        <begin position="285"/>
        <end position="307"/>
    </location>
</feature>
<organism evidence="4 5">
    <name type="scientific">Caenorhabditis elegans</name>
    <dbReference type="NCBI Taxonomy" id="6239"/>
    <lineage>
        <taxon>Eukaryota</taxon>
        <taxon>Metazoa</taxon>
        <taxon>Ecdysozoa</taxon>
        <taxon>Nematoda</taxon>
        <taxon>Chromadorea</taxon>
        <taxon>Rhabditida</taxon>
        <taxon>Rhabditina</taxon>
        <taxon>Rhabditomorpha</taxon>
        <taxon>Rhabditoidea</taxon>
        <taxon>Rhabditidae</taxon>
        <taxon>Peloderinae</taxon>
        <taxon>Caenorhabditis</taxon>
    </lineage>
</organism>
<evidence type="ECO:0000256" key="1">
    <source>
        <dbReference type="SAM" id="Phobius"/>
    </source>
</evidence>
<dbReference type="PaxDb" id="6239-Y67A10A.1"/>
<keyword evidence="4" id="KW-0808">Transferase</keyword>
<dbReference type="RefSeq" id="NP_502742.1">
    <property type="nucleotide sequence ID" value="NM_070341.3"/>
</dbReference>
<feature type="transmembrane region" description="Helical" evidence="1">
    <location>
        <begin position="313"/>
        <end position="332"/>
    </location>
</feature>
<dbReference type="Pfam" id="PF01757">
    <property type="entry name" value="Acyl_transf_3"/>
    <property type="match status" value="1"/>
</dbReference>
<keyword evidence="1" id="KW-1133">Transmembrane helix</keyword>
<keyword evidence="1" id="KW-0472">Membrane</keyword>
<dbReference type="CTD" id="190505"/>
<feature type="transmembrane region" description="Helical" evidence="1">
    <location>
        <begin position="344"/>
        <end position="362"/>
    </location>
</feature>
<dbReference type="AGR" id="WB:WBGene00013450"/>
<feature type="transmembrane region" description="Helical" evidence="1">
    <location>
        <begin position="191"/>
        <end position="210"/>
    </location>
</feature>
<feature type="transmembrane region" description="Helical" evidence="1">
    <location>
        <begin position="29"/>
        <end position="49"/>
    </location>
</feature>
<dbReference type="Pfam" id="PF19040">
    <property type="entry name" value="SGNH"/>
    <property type="match status" value="1"/>
</dbReference>
<gene>
    <name evidence="4 6" type="primary">oac-56</name>
    <name evidence="4" type="ORF">CELE_Y67A10A.1</name>
    <name evidence="6" type="ORF">Y67A10A.1</name>
</gene>
<reference evidence="4 5" key="1">
    <citation type="journal article" date="1998" name="Science">
        <title>Genome sequence of the nematode C. elegans: a platform for investigating biology.</title>
        <authorList>
            <consortium name="The C. elegans sequencing consortium"/>
            <person name="Sulson J.E."/>
            <person name="Waterston R."/>
        </authorList>
    </citation>
    <scope>NUCLEOTIDE SEQUENCE [LARGE SCALE GENOMIC DNA]</scope>
    <source>
        <strain evidence="4 5">Bristol N2</strain>
    </source>
</reference>
<dbReference type="InterPro" id="IPR043968">
    <property type="entry name" value="SGNH"/>
</dbReference>
<evidence type="ECO:0000313" key="6">
    <source>
        <dbReference type="WormBase" id="Y67A10A.1"/>
    </source>
</evidence>
<keyword evidence="5" id="KW-1185">Reference proteome</keyword>
<dbReference type="WormBase" id="Y67A10A.1">
    <property type="protein sequence ID" value="CE24563"/>
    <property type="gene ID" value="WBGene00013450"/>
    <property type="gene designation" value="oac-56"/>
</dbReference>
<dbReference type="PhylomeDB" id="Q9U1V4"/>
<dbReference type="InterPro" id="IPR050879">
    <property type="entry name" value="Acyltransferase_3"/>
</dbReference>
<dbReference type="GO" id="GO:0016020">
    <property type="term" value="C:membrane"/>
    <property type="evidence" value="ECO:0000318"/>
    <property type="project" value="GO_Central"/>
</dbReference>
<sequence>MREDIQCLRGIAIIFVLLFHLNPNLFVNGFLGVDIFFVISGFLMAKNLTKAKLVKIHDFLLFYYMRFRRILPMYFLAVFLIVVMTQLCLGDFLWKNNNRYALASLFMVTNQLIIHDQADYFNEFFAATSSINGFLHLWSLSLEMQFYLFVPIIFFGLQFLKNDYLKLATVLIISVFGFIGFALILDKFAFNFMFLRLWQFSVGFSALFWSKIQENGTPSKTEKPSTFTCPLTKNDLVTVSLSALALCLSTMEIKVLVLRPLVTVATAVIIACESKNFQFLKSPTLGYIGDISYVLYLVHWPVISIFLISNARSYIFCIMIIFISSILLHHLFEKQYLKLDMKGVFPLIFLLIASNAYFQYSVRNDTFWMNNFTPETREIIDKNLVLYTSLWDLEPKKDKCIENDIDVPFPKNDLKGYCRFAPGKGNLSVMMIGNSYVLNFSEHIRAHFNYNYSDYRYMSVIASYGLFSDHRLLSQQALEFSKKQVELHKPDVLFIVARYMNNIKNPVQKDDKIVQQINETIAHYEKYVKKLYILDAFPEFHENFLNLFLHYAVTRPDDMDALHLSKKLADDEKRPVVKRFRQIKCKKCHFFDLSPMFLEDDKYLTFDKDTMLAYVDNSVHLTGPGVKVCEPVFKKIVTEIMDSF</sequence>
<keyword evidence="4" id="KW-0012">Acyltransferase</keyword>
<evidence type="ECO:0000313" key="5">
    <source>
        <dbReference type="Proteomes" id="UP000001940"/>
    </source>
</evidence>
<dbReference type="GeneID" id="190505"/>
<dbReference type="FunCoup" id="Q9U1V4">
    <property type="interactions" value="29"/>
</dbReference>
<dbReference type="OMA" id="CKKCHFF"/>
<dbReference type="HOGENOM" id="CLU_005679_12_1_1"/>
<dbReference type="PANTHER" id="PTHR23028">
    <property type="entry name" value="ACETYLTRANSFERASE"/>
    <property type="match status" value="1"/>
</dbReference>
<feature type="domain" description="SGNH" evidence="3">
    <location>
        <begin position="413"/>
        <end position="635"/>
    </location>
</feature>
<evidence type="ECO:0000259" key="2">
    <source>
        <dbReference type="Pfam" id="PF01757"/>
    </source>
</evidence>
<dbReference type="STRING" id="6239.Y67A10A.1.1"/>
<dbReference type="KEGG" id="cel:CELE_Y67A10A.1"/>
<dbReference type="InParanoid" id="Q9U1V4"/>
<feature type="transmembrane region" description="Helical" evidence="1">
    <location>
        <begin position="167"/>
        <end position="185"/>
    </location>
</feature>
<dbReference type="PANTHER" id="PTHR23028:SF107">
    <property type="entry name" value="ACYLTRANSFERASE"/>
    <property type="match status" value="1"/>
</dbReference>